<evidence type="ECO:0000256" key="9">
    <source>
        <dbReference type="SAM" id="Phobius"/>
    </source>
</evidence>
<keyword evidence="5 9" id="KW-1133">Transmembrane helix</keyword>
<evidence type="ECO:0000256" key="6">
    <source>
        <dbReference type="ARBA" id="ARBA00023136"/>
    </source>
</evidence>
<evidence type="ECO:0000259" key="12">
    <source>
        <dbReference type="Pfam" id="PF24576"/>
    </source>
</evidence>
<feature type="signal peptide" evidence="10">
    <location>
        <begin position="1"/>
        <end position="22"/>
    </location>
</feature>
<dbReference type="Pfam" id="PF24576">
    <property type="entry name" value="IR75A_N"/>
    <property type="match status" value="1"/>
</dbReference>
<evidence type="ECO:0000256" key="2">
    <source>
        <dbReference type="ARBA" id="ARBA00008685"/>
    </source>
</evidence>
<dbReference type="PANTHER" id="PTHR42643:SF33">
    <property type="entry name" value="GLUTAMATE RECEPTOR 2-LIKE PROTEIN"/>
    <property type="match status" value="1"/>
</dbReference>
<evidence type="ECO:0000259" key="11">
    <source>
        <dbReference type="Pfam" id="PF00060"/>
    </source>
</evidence>
<keyword evidence="8" id="KW-0325">Glycoprotein</keyword>
<evidence type="ECO:0000256" key="5">
    <source>
        <dbReference type="ARBA" id="ARBA00022989"/>
    </source>
</evidence>
<dbReference type="PANTHER" id="PTHR42643">
    <property type="entry name" value="IONOTROPIC RECEPTOR 20A-RELATED"/>
    <property type="match status" value="1"/>
</dbReference>
<evidence type="ECO:0000256" key="1">
    <source>
        <dbReference type="ARBA" id="ARBA00004651"/>
    </source>
</evidence>
<sequence length="653" mass="75524">MQGLSISYLVLILSSCTTGWLSEETIQFVEEYFTHKHVRVITGFTSSKHDTFLLMKSLMSAGKFWMVFADPEQPLSKAIDPIIKRSYKKFGIFVDYDCPQGKEYLLESSAQRSLNDSFFWLIWSKTKYTSDIKTLNLNFDTEMTWVYPETDLSHFTLYDLYKINYSLPINGTLAGYWSPERGLNLILTQSKYERRHDMRGTVFTAGIVVNNIPTDNIKEEIVKPENRIKDTMATYNYRVFQLLEQSYNFSVIIKHTSLYGYVVENGKLEGLTLMLKNREVDFSITPSFMNKHHYECMDYMNARTWKYRSLALFRHPPVTRAYGAELLTPFEMNVWISCAGMWLVVILTIRFVSWVETSMFDFVATSHEEETVRSWSDSLMIIIGAISEQGTTMDSKWISWRTALLAACIMSMMVNTSYSASLVSSLLSTPMKTIRTTRDLIESSLQFAAEDISYNVELFALNPDPLVHELYEKKMAPPNRPYYKREVGLDKMRKDYFAFHTEPLNVYPMIRDTYTEKEKCDLTEVEILHPEYCFMAIPWASPYKEAITIAMRKIIQGGIVNYQDQLWQTPKPPCMVKEEFVSVDIVKISPAFLIIGAGIVLAIILLIGEIIIKKENLMKASQDLLLAKGERLQPGIQATIKHRRRTTNKPWIN</sequence>
<dbReference type="FunCoup" id="A0A067RRQ5">
    <property type="interactions" value="50"/>
</dbReference>
<dbReference type="GO" id="GO:0015276">
    <property type="term" value="F:ligand-gated monoatomic ion channel activity"/>
    <property type="evidence" value="ECO:0007669"/>
    <property type="project" value="InterPro"/>
</dbReference>
<dbReference type="GO" id="GO:0050906">
    <property type="term" value="P:detection of stimulus involved in sensory perception"/>
    <property type="evidence" value="ECO:0007669"/>
    <property type="project" value="UniProtKB-ARBA"/>
</dbReference>
<evidence type="ECO:0000256" key="7">
    <source>
        <dbReference type="ARBA" id="ARBA00023170"/>
    </source>
</evidence>
<keyword evidence="3" id="KW-1003">Cell membrane</keyword>
<dbReference type="Proteomes" id="UP000027135">
    <property type="component" value="Unassembled WGS sequence"/>
</dbReference>
<dbReference type="STRING" id="136037.A0A067RRQ5"/>
<dbReference type="eggNOG" id="KOG1052">
    <property type="taxonomic scope" value="Eukaryota"/>
</dbReference>
<evidence type="ECO:0000256" key="3">
    <source>
        <dbReference type="ARBA" id="ARBA00022475"/>
    </source>
</evidence>
<dbReference type="GO" id="GO:0005886">
    <property type="term" value="C:plasma membrane"/>
    <property type="evidence" value="ECO:0007669"/>
    <property type="project" value="UniProtKB-SubCell"/>
</dbReference>
<dbReference type="OMA" id="WNESSEF"/>
<name>A0A067RRQ5_ZOONE</name>
<evidence type="ECO:0000256" key="8">
    <source>
        <dbReference type="ARBA" id="ARBA00023180"/>
    </source>
</evidence>
<keyword evidence="6 9" id="KW-0472">Membrane</keyword>
<evidence type="ECO:0000256" key="10">
    <source>
        <dbReference type="SAM" id="SignalP"/>
    </source>
</evidence>
<proteinExistence type="inferred from homology"/>
<feature type="chain" id="PRO_5001648267" evidence="10">
    <location>
        <begin position="23"/>
        <end position="653"/>
    </location>
</feature>
<feature type="domain" description="Ionotropic receptor 75a N-terminal" evidence="12">
    <location>
        <begin position="25"/>
        <end position="207"/>
    </location>
</feature>
<evidence type="ECO:0000256" key="4">
    <source>
        <dbReference type="ARBA" id="ARBA00022692"/>
    </source>
</evidence>
<comment type="subcellular location">
    <subcellularLocation>
        <location evidence="1">Cell membrane</location>
        <topology evidence="1">Multi-pass membrane protein</topology>
    </subcellularLocation>
</comment>
<evidence type="ECO:0000313" key="13">
    <source>
        <dbReference type="EMBL" id="KDR23345.1"/>
    </source>
</evidence>
<comment type="similarity">
    <text evidence="2">Belongs to the glutamate-gated ion channel (TC 1.A.10.1) family.</text>
</comment>
<dbReference type="InterPro" id="IPR001320">
    <property type="entry name" value="Iontro_rcpt_C"/>
</dbReference>
<gene>
    <name evidence="13" type="ORF">L798_05306</name>
</gene>
<dbReference type="Gene3D" id="1.10.287.70">
    <property type="match status" value="1"/>
</dbReference>
<evidence type="ECO:0000313" key="14">
    <source>
        <dbReference type="Proteomes" id="UP000027135"/>
    </source>
</evidence>
<feature type="transmembrane region" description="Helical" evidence="9">
    <location>
        <begin position="591"/>
        <end position="612"/>
    </location>
</feature>
<feature type="domain" description="Ionotropic glutamate receptor C-terminal" evidence="11">
    <location>
        <begin position="332"/>
        <end position="526"/>
    </location>
</feature>
<keyword evidence="14" id="KW-1185">Reference proteome</keyword>
<dbReference type="EMBL" id="KK852463">
    <property type="protein sequence ID" value="KDR23345.1"/>
    <property type="molecule type" value="Genomic_DNA"/>
</dbReference>
<keyword evidence="10" id="KW-0732">Signal</keyword>
<keyword evidence="4 9" id="KW-0812">Transmembrane</keyword>
<protein>
    <submittedName>
        <fullName evidence="13">Uncharacterized protein</fullName>
    </submittedName>
</protein>
<keyword evidence="7" id="KW-0675">Receptor</keyword>
<reference evidence="13 14" key="1">
    <citation type="journal article" date="2014" name="Nat. Commun.">
        <title>Molecular traces of alternative social organization in a termite genome.</title>
        <authorList>
            <person name="Terrapon N."/>
            <person name="Li C."/>
            <person name="Robertson H.M."/>
            <person name="Ji L."/>
            <person name="Meng X."/>
            <person name="Booth W."/>
            <person name="Chen Z."/>
            <person name="Childers C.P."/>
            <person name="Glastad K.M."/>
            <person name="Gokhale K."/>
            <person name="Gowin J."/>
            <person name="Gronenberg W."/>
            <person name="Hermansen R.A."/>
            <person name="Hu H."/>
            <person name="Hunt B.G."/>
            <person name="Huylmans A.K."/>
            <person name="Khalil S.M."/>
            <person name="Mitchell R.D."/>
            <person name="Munoz-Torres M.C."/>
            <person name="Mustard J.A."/>
            <person name="Pan H."/>
            <person name="Reese J.T."/>
            <person name="Scharf M.E."/>
            <person name="Sun F."/>
            <person name="Vogel H."/>
            <person name="Xiao J."/>
            <person name="Yang W."/>
            <person name="Yang Z."/>
            <person name="Yang Z."/>
            <person name="Zhou J."/>
            <person name="Zhu J."/>
            <person name="Brent C.S."/>
            <person name="Elsik C.G."/>
            <person name="Goodisman M.A."/>
            <person name="Liberles D.A."/>
            <person name="Roe R.M."/>
            <person name="Vargo E.L."/>
            <person name="Vilcinskas A."/>
            <person name="Wang J."/>
            <person name="Bornberg-Bauer E."/>
            <person name="Korb J."/>
            <person name="Zhang G."/>
            <person name="Liebig J."/>
        </authorList>
    </citation>
    <scope>NUCLEOTIDE SEQUENCE [LARGE SCALE GENOMIC DNA]</scope>
    <source>
        <tissue evidence="13">Whole organism</tissue>
    </source>
</reference>
<dbReference type="AlphaFoldDB" id="A0A067RRQ5"/>
<dbReference type="InParanoid" id="A0A067RRQ5"/>
<accession>A0A067RRQ5</accession>
<dbReference type="SUPFAM" id="SSF53850">
    <property type="entry name" value="Periplasmic binding protein-like II"/>
    <property type="match status" value="1"/>
</dbReference>
<dbReference type="Pfam" id="PF00060">
    <property type="entry name" value="Lig_chan"/>
    <property type="match status" value="1"/>
</dbReference>
<organism evidence="13 14">
    <name type="scientific">Zootermopsis nevadensis</name>
    <name type="common">Dampwood termite</name>
    <dbReference type="NCBI Taxonomy" id="136037"/>
    <lineage>
        <taxon>Eukaryota</taxon>
        <taxon>Metazoa</taxon>
        <taxon>Ecdysozoa</taxon>
        <taxon>Arthropoda</taxon>
        <taxon>Hexapoda</taxon>
        <taxon>Insecta</taxon>
        <taxon>Pterygota</taxon>
        <taxon>Neoptera</taxon>
        <taxon>Polyneoptera</taxon>
        <taxon>Dictyoptera</taxon>
        <taxon>Blattodea</taxon>
        <taxon>Blattoidea</taxon>
        <taxon>Termitoidae</taxon>
        <taxon>Termopsidae</taxon>
        <taxon>Zootermopsis</taxon>
    </lineage>
</organism>
<dbReference type="InterPro" id="IPR052192">
    <property type="entry name" value="Insect_Ionotropic_Sensory_Rcpt"/>
</dbReference>
<dbReference type="InterPro" id="IPR057074">
    <property type="entry name" value="IR75A_N"/>
</dbReference>